<proteinExistence type="predicted"/>
<dbReference type="PRINTS" id="PR00455">
    <property type="entry name" value="HTHTETR"/>
</dbReference>
<gene>
    <name evidence="4" type="ORF">MUDAN_MDHGFNIF_01925</name>
</gene>
<dbReference type="PROSITE" id="PS50977">
    <property type="entry name" value="HTH_TETR_2"/>
    <property type="match status" value="1"/>
</dbReference>
<evidence type="ECO:0000256" key="1">
    <source>
        <dbReference type="ARBA" id="ARBA00023125"/>
    </source>
</evidence>
<accession>A0A660E3M1</accession>
<dbReference type="RefSeq" id="WP_165450111.1">
    <property type="nucleotide sequence ID" value="NZ_UYIG01000196.1"/>
</dbReference>
<dbReference type="EMBL" id="UYIG01000196">
    <property type="protein sequence ID" value="VDG30374.1"/>
    <property type="molecule type" value="Genomic_DNA"/>
</dbReference>
<dbReference type="PANTHER" id="PTHR43479:SF7">
    <property type="entry name" value="TETR-FAMILY TRANSCRIPTIONAL REGULATOR"/>
    <property type="match status" value="1"/>
</dbReference>
<keyword evidence="1 2" id="KW-0238">DNA-binding</keyword>
<organism evidence="4 5">
    <name type="scientific">Lactiplantibacillus mudanjiangensis</name>
    <dbReference type="NCBI Taxonomy" id="1296538"/>
    <lineage>
        <taxon>Bacteria</taxon>
        <taxon>Bacillati</taxon>
        <taxon>Bacillota</taxon>
        <taxon>Bacilli</taxon>
        <taxon>Lactobacillales</taxon>
        <taxon>Lactobacillaceae</taxon>
        <taxon>Lactiplantibacillus</taxon>
    </lineage>
</organism>
<protein>
    <submittedName>
        <fullName evidence="4">TetR family transcriptional regulator [Lactobacillus backii]</fullName>
    </submittedName>
</protein>
<dbReference type="Proteomes" id="UP000289996">
    <property type="component" value="Unassembled WGS sequence"/>
</dbReference>
<dbReference type="InterPro" id="IPR050624">
    <property type="entry name" value="HTH-type_Tx_Regulator"/>
</dbReference>
<reference evidence="4 5" key="1">
    <citation type="submission" date="2018-11" db="EMBL/GenBank/DDBJ databases">
        <authorList>
            <person name="Wuyts S."/>
        </authorList>
    </citation>
    <scope>NUCLEOTIDE SEQUENCE [LARGE SCALE GENOMIC DNA]</scope>
    <source>
        <strain evidence="4">Lactobacillus mudanjiangensis AMBF249</strain>
    </source>
</reference>
<keyword evidence="5" id="KW-1185">Reference proteome</keyword>
<name>A0A660E3M1_9LACO</name>
<evidence type="ECO:0000259" key="3">
    <source>
        <dbReference type="PROSITE" id="PS50977"/>
    </source>
</evidence>
<dbReference type="InterPro" id="IPR039532">
    <property type="entry name" value="TetR_C_Firmicutes"/>
</dbReference>
<dbReference type="AlphaFoldDB" id="A0A660E3M1"/>
<dbReference type="GO" id="GO:0003677">
    <property type="term" value="F:DNA binding"/>
    <property type="evidence" value="ECO:0007669"/>
    <property type="project" value="UniProtKB-UniRule"/>
</dbReference>
<evidence type="ECO:0000313" key="4">
    <source>
        <dbReference type="EMBL" id="VDG30374.1"/>
    </source>
</evidence>
<dbReference type="PANTHER" id="PTHR43479">
    <property type="entry name" value="ACREF/ENVCD OPERON REPRESSOR-RELATED"/>
    <property type="match status" value="1"/>
</dbReference>
<dbReference type="Pfam" id="PF14278">
    <property type="entry name" value="TetR_C_8"/>
    <property type="match status" value="1"/>
</dbReference>
<feature type="DNA-binding region" description="H-T-H motif" evidence="2">
    <location>
        <begin position="34"/>
        <end position="53"/>
    </location>
</feature>
<evidence type="ECO:0000256" key="2">
    <source>
        <dbReference type="PROSITE-ProRule" id="PRU00335"/>
    </source>
</evidence>
<evidence type="ECO:0000313" key="5">
    <source>
        <dbReference type="Proteomes" id="UP000289996"/>
    </source>
</evidence>
<dbReference type="SUPFAM" id="SSF46689">
    <property type="entry name" value="Homeodomain-like"/>
    <property type="match status" value="1"/>
</dbReference>
<dbReference type="Pfam" id="PF00440">
    <property type="entry name" value="TetR_N"/>
    <property type="match status" value="1"/>
</dbReference>
<dbReference type="InterPro" id="IPR001647">
    <property type="entry name" value="HTH_TetR"/>
</dbReference>
<sequence>METKDSDVRVIRTRKSIKAAFADLLLKKGFESITIKDITTAAAVNRGTFYKHYQDKYDLLAQCQQKLATDLAKTVRRNAQDVERKYRQLNTDTPFTLALEFFCYIKQNRRIFLGLLRNDSHQFFQELIKDKLWQSLFINRPENPFKISNSMGINEYLADYIAGAHLAVVAHWLENNCHESEEQMAELLTKISSQGIITVAGLRED</sequence>
<feature type="domain" description="HTH tetR-type" evidence="3">
    <location>
        <begin position="11"/>
        <end position="71"/>
    </location>
</feature>
<dbReference type="Gene3D" id="1.10.357.10">
    <property type="entry name" value="Tetracycline Repressor, domain 2"/>
    <property type="match status" value="1"/>
</dbReference>
<dbReference type="InterPro" id="IPR009057">
    <property type="entry name" value="Homeodomain-like_sf"/>
</dbReference>